<accession>A0A0F9QP24</accession>
<protein>
    <submittedName>
        <fullName evidence="1">Uncharacterized protein</fullName>
    </submittedName>
</protein>
<gene>
    <name evidence="1" type="ORF">LCGC14_0695410</name>
</gene>
<sequence length="201" mass="23202">MTDNALANIPIITQAILQVQPLNFHTRKLDELEVLHLLADKMKAAIEIKNDIGEAQVRIYRDAGHRLSTTFRRGGDGSNQYGKRAKHEKLRLADWGYTPRIADICRKIAALPDDMFEDLILGVRTREHLTHQEITIPFFHKAGRIHIMRQRGISTDRPYTPAQSVATDLELAWHMFRAGEDYGYLNEDYAPDRDGVFYCRW</sequence>
<name>A0A0F9QP24_9ZZZZ</name>
<dbReference type="EMBL" id="LAZR01001463">
    <property type="protein sequence ID" value="KKN44194.1"/>
    <property type="molecule type" value="Genomic_DNA"/>
</dbReference>
<organism evidence="1">
    <name type="scientific">marine sediment metagenome</name>
    <dbReference type="NCBI Taxonomy" id="412755"/>
    <lineage>
        <taxon>unclassified sequences</taxon>
        <taxon>metagenomes</taxon>
        <taxon>ecological metagenomes</taxon>
    </lineage>
</organism>
<dbReference type="AlphaFoldDB" id="A0A0F9QP24"/>
<reference evidence="1" key="1">
    <citation type="journal article" date="2015" name="Nature">
        <title>Complex archaea that bridge the gap between prokaryotes and eukaryotes.</title>
        <authorList>
            <person name="Spang A."/>
            <person name="Saw J.H."/>
            <person name="Jorgensen S.L."/>
            <person name="Zaremba-Niedzwiedzka K."/>
            <person name="Martijn J."/>
            <person name="Lind A.E."/>
            <person name="van Eijk R."/>
            <person name="Schleper C."/>
            <person name="Guy L."/>
            <person name="Ettema T.J."/>
        </authorList>
    </citation>
    <scope>NUCLEOTIDE SEQUENCE</scope>
</reference>
<comment type="caution">
    <text evidence="1">The sequence shown here is derived from an EMBL/GenBank/DDBJ whole genome shotgun (WGS) entry which is preliminary data.</text>
</comment>
<evidence type="ECO:0000313" key="1">
    <source>
        <dbReference type="EMBL" id="KKN44194.1"/>
    </source>
</evidence>
<proteinExistence type="predicted"/>